<name>A0A0W0U8F3_9GAMM</name>
<dbReference type="SUPFAM" id="SSF82657">
    <property type="entry name" value="BolA-like"/>
    <property type="match status" value="1"/>
</dbReference>
<dbReference type="InterPro" id="IPR036065">
    <property type="entry name" value="BolA-like_sf"/>
</dbReference>
<dbReference type="Pfam" id="PF01722">
    <property type="entry name" value="BolA"/>
    <property type="match status" value="1"/>
</dbReference>
<dbReference type="PANTHER" id="PTHR46229">
    <property type="entry name" value="BOLA TRANSCRIPTION REGULATOR"/>
    <property type="match status" value="1"/>
</dbReference>
<dbReference type="Gene3D" id="3.30.300.90">
    <property type="entry name" value="BolA-like"/>
    <property type="match status" value="1"/>
</dbReference>
<evidence type="ECO:0000313" key="3">
    <source>
        <dbReference type="EMBL" id="KTD04058.1"/>
    </source>
</evidence>
<sequence length="107" mass="11752">MSRKDRLLSTLSEAILCEHLSIDDESSGHQVPAGAETHFKVVMVSEAFTGLSRVARHRLINGLCDAERASGLHALSLHLYTPDEWKCRSQQAPDSPACSRARHKSGD</sequence>
<dbReference type="OrthoDB" id="9801469at2"/>
<organism evidence="3 4">
    <name type="scientific">Legionella geestiana</name>
    <dbReference type="NCBI Taxonomy" id="45065"/>
    <lineage>
        <taxon>Bacteria</taxon>
        <taxon>Pseudomonadati</taxon>
        <taxon>Pseudomonadota</taxon>
        <taxon>Gammaproteobacteria</taxon>
        <taxon>Legionellales</taxon>
        <taxon>Legionellaceae</taxon>
        <taxon>Legionella</taxon>
    </lineage>
</organism>
<dbReference type="EMBL" id="LNYC01000006">
    <property type="protein sequence ID" value="KTD04058.1"/>
    <property type="molecule type" value="Genomic_DNA"/>
</dbReference>
<dbReference type="AlphaFoldDB" id="A0A0W0U8F3"/>
<dbReference type="PATRIC" id="fig|45065.4.peg.320"/>
<dbReference type="RefSeq" id="WP_028385928.1">
    <property type="nucleotide sequence ID" value="NZ_CAAAHN010000010.1"/>
</dbReference>
<dbReference type="InterPro" id="IPR002634">
    <property type="entry name" value="BolA"/>
</dbReference>
<evidence type="ECO:0000256" key="2">
    <source>
        <dbReference type="RuleBase" id="RU003860"/>
    </source>
</evidence>
<accession>A0A0W0U8F3</accession>
<comment type="caution">
    <text evidence="3">The sequence shown here is derived from an EMBL/GenBank/DDBJ whole genome shotgun (WGS) entry which is preliminary data.</text>
</comment>
<reference evidence="3 4" key="1">
    <citation type="submission" date="2015-11" db="EMBL/GenBank/DDBJ databases">
        <title>Genomic analysis of 38 Legionella species identifies large and diverse effector repertoires.</title>
        <authorList>
            <person name="Burstein D."/>
            <person name="Amaro F."/>
            <person name="Zusman T."/>
            <person name="Lifshitz Z."/>
            <person name="Cohen O."/>
            <person name="Gilbert J.A."/>
            <person name="Pupko T."/>
            <person name="Shuman H.A."/>
            <person name="Segal G."/>
        </authorList>
    </citation>
    <scope>NUCLEOTIDE SEQUENCE [LARGE SCALE GENOMIC DNA]</scope>
    <source>
        <strain evidence="3 4">ATCC 49504</strain>
    </source>
</reference>
<dbReference type="PANTHER" id="PTHR46229:SF2">
    <property type="entry name" value="BOLA-LIKE PROTEIN 1"/>
    <property type="match status" value="1"/>
</dbReference>
<protein>
    <submittedName>
        <fullName evidence="3">Regulator of penicillin binding proteins and beta lactamase transcription (Morphogene)</fullName>
    </submittedName>
</protein>
<comment type="similarity">
    <text evidence="1 2">Belongs to the BolA/IbaG family.</text>
</comment>
<dbReference type="Proteomes" id="UP000054785">
    <property type="component" value="Unassembled WGS sequence"/>
</dbReference>
<dbReference type="STRING" id="45065.Lgee_0301"/>
<gene>
    <name evidence="3" type="primary">bolA</name>
    <name evidence="3" type="ORF">Lgee_0301</name>
</gene>
<evidence type="ECO:0000256" key="1">
    <source>
        <dbReference type="ARBA" id="ARBA00005578"/>
    </source>
</evidence>
<keyword evidence="4" id="KW-1185">Reference proteome</keyword>
<evidence type="ECO:0000313" key="4">
    <source>
        <dbReference type="Proteomes" id="UP000054785"/>
    </source>
</evidence>
<proteinExistence type="inferred from homology"/>
<dbReference type="InterPro" id="IPR050961">
    <property type="entry name" value="BolA/IbaG_stress_morph_reg"/>
</dbReference>
<dbReference type="PIRSF" id="PIRSF003113">
    <property type="entry name" value="BolA"/>
    <property type="match status" value="1"/>
</dbReference>